<evidence type="ECO:0000256" key="4">
    <source>
        <dbReference type="ARBA" id="ARBA00022679"/>
    </source>
</evidence>
<evidence type="ECO:0000256" key="2">
    <source>
        <dbReference type="ARBA" id="ARBA00010488"/>
    </source>
</evidence>
<dbReference type="EMBL" id="CADCUI010000005">
    <property type="protein sequence ID" value="CAA9327876.1"/>
    <property type="molecule type" value="Genomic_DNA"/>
</dbReference>
<name>A0A6J4LFW7_9ACTN</name>
<dbReference type="AlphaFoldDB" id="A0A6J4LFW7"/>
<comment type="subcellular location">
    <subcellularLocation>
        <location evidence="1">Cell membrane</location>
        <topology evidence="1">Peripheral membrane protein</topology>
    </subcellularLocation>
</comment>
<gene>
    <name evidence="8" type="ORF">AVDCRST_MAG34-75</name>
</gene>
<feature type="compositionally biased region" description="Basic and acidic residues" evidence="7">
    <location>
        <begin position="379"/>
        <end position="393"/>
    </location>
</feature>
<dbReference type="GO" id="GO:0047355">
    <property type="term" value="F:CDP-glycerol glycerophosphotransferase activity"/>
    <property type="evidence" value="ECO:0007669"/>
    <property type="project" value="UniProtKB-EC"/>
</dbReference>
<dbReference type="Gene3D" id="3.40.50.12580">
    <property type="match status" value="1"/>
</dbReference>
<dbReference type="GO" id="GO:0019350">
    <property type="term" value="P:teichoic acid biosynthetic process"/>
    <property type="evidence" value="ECO:0007669"/>
    <property type="project" value="UniProtKB-KW"/>
</dbReference>
<dbReference type="GO" id="GO:0005886">
    <property type="term" value="C:plasma membrane"/>
    <property type="evidence" value="ECO:0007669"/>
    <property type="project" value="UniProtKB-SubCell"/>
</dbReference>
<dbReference type="PANTHER" id="PTHR37316">
    <property type="entry name" value="TEICHOIC ACID GLYCEROL-PHOSPHATE PRIMASE"/>
    <property type="match status" value="1"/>
</dbReference>
<evidence type="ECO:0000256" key="3">
    <source>
        <dbReference type="ARBA" id="ARBA00022475"/>
    </source>
</evidence>
<sequence>MRVVYNSFNGRYSDSPRAVYEAVTRRGAAQDAVWLVDREFASTFPADVATVPIYTDAAVEALESADLVVSNGHLEMAWIKKPGATYVQMWHGTPLKRIHADALGGPPGLLEHLSLDVDRWDVLLSPNPYSTETMRRAFRWSGEILETGYPRNDILRSAQAGEVRERLRRKLHIEDGRTAVLYTPTWRDDAFWDESPDRGALALDVERFTADLGDDHVLLARLHYKITGMMRGVDHPAVVDVSAYPDVADLYLAADALVTDYSSTMFDFAVTGKPELFYAYDLDRYRDQLRGFYFDLSVDPPGPLSTTTEALIADIRRLPEVRAEHQQAYARFQDKFCPLDDGHATDRFLERFFGASSSGSPRPATPDSAKLPWQRRRVERVTRGDDPVVAKPI</sequence>
<comment type="similarity">
    <text evidence="2">Belongs to the CDP-glycerol glycerophosphotransferase family.</text>
</comment>
<reference evidence="8" key="1">
    <citation type="submission" date="2020-02" db="EMBL/GenBank/DDBJ databases">
        <authorList>
            <person name="Meier V. D."/>
        </authorList>
    </citation>
    <scope>NUCLEOTIDE SEQUENCE</scope>
    <source>
        <strain evidence="8">AVDCRST_MAG34</strain>
    </source>
</reference>
<evidence type="ECO:0000256" key="1">
    <source>
        <dbReference type="ARBA" id="ARBA00004202"/>
    </source>
</evidence>
<keyword evidence="6" id="KW-0472">Membrane</keyword>
<dbReference type="Gene3D" id="3.40.50.11820">
    <property type="match status" value="1"/>
</dbReference>
<keyword evidence="5" id="KW-0777">Teichoic acid biosynthesis</keyword>
<evidence type="ECO:0000256" key="7">
    <source>
        <dbReference type="SAM" id="MobiDB-lite"/>
    </source>
</evidence>
<dbReference type="EC" id="2.7.8.12" evidence="8"/>
<dbReference type="InterPro" id="IPR043148">
    <property type="entry name" value="TagF_C"/>
</dbReference>
<dbReference type="InterPro" id="IPR007554">
    <property type="entry name" value="Glycerophosphate_synth"/>
</dbReference>
<dbReference type="SUPFAM" id="SSF53756">
    <property type="entry name" value="UDP-Glycosyltransferase/glycogen phosphorylase"/>
    <property type="match status" value="1"/>
</dbReference>
<evidence type="ECO:0000256" key="5">
    <source>
        <dbReference type="ARBA" id="ARBA00022944"/>
    </source>
</evidence>
<dbReference type="InterPro" id="IPR043149">
    <property type="entry name" value="TagF_N"/>
</dbReference>
<dbReference type="Pfam" id="PF04464">
    <property type="entry name" value="Glyphos_transf"/>
    <property type="match status" value="1"/>
</dbReference>
<evidence type="ECO:0000313" key="8">
    <source>
        <dbReference type="EMBL" id="CAA9327876.1"/>
    </source>
</evidence>
<dbReference type="PANTHER" id="PTHR37316:SF3">
    <property type="entry name" value="TEICHOIC ACID GLYCEROL-PHOSPHATE TRANSFERASE"/>
    <property type="match status" value="1"/>
</dbReference>
<dbReference type="InterPro" id="IPR051612">
    <property type="entry name" value="Teichoic_Acid_Biosynth"/>
</dbReference>
<keyword evidence="3" id="KW-1003">Cell membrane</keyword>
<feature type="region of interest" description="Disordered" evidence="7">
    <location>
        <begin position="354"/>
        <end position="393"/>
    </location>
</feature>
<proteinExistence type="inferred from homology"/>
<protein>
    <submittedName>
        <fullName evidence="8">CDP-glycerol:poly(Glycerophosphate) glycerophosphotransferase</fullName>
        <ecNumber evidence="8">2.7.8.12</ecNumber>
    </submittedName>
</protein>
<accession>A0A6J4LFW7</accession>
<organism evidence="8">
    <name type="scientific">uncultured Nocardioidaceae bacterium</name>
    <dbReference type="NCBI Taxonomy" id="253824"/>
    <lineage>
        <taxon>Bacteria</taxon>
        <taxon>Bacillati</taxon>
        <taxon>Actinomycetota</taxon>
        <taxon>Actinomycetes</taxon>
        <taxon>Propionibacteriales</taxon>
        <taxon>Nocardioidaceae</taxon>
        <taxon>environmental samples</taxon>
    </lineage>
</organism>
<evidence type="ECO:0000256" key="6">
    <source>
        <dbReference type="ARBA" id="ARBA00023136"/>
    </source>
</evidence>
<keyword evidence="4 8" id="KW-0808">Transferase</keyword>